<dbReference type="InterPro" id="IPR035979">
    <property type="entry name" value="RBD_domain_sf"/>
</dbReference>
<name>A0A1X2HHM6_SYNRA</name>
<feature type="region of interest" description="Disordered" evidence="2">
    <location>
        <begin position="1"/>
        <end position="35"/>
    </location>
</feature>
<dbReference type="InterPro" id="IPR032552">
    <property type="entry name" value="RSB_motif"/>
</dbReference>
<dbReference type="STRING" id="13706.A0A1X2HHM6"/>
<dbReference type="GO" id="GO:0003723">
    <property type="term" value="F:RNA binding"/>
    <property type="evidence" value="ECO:0007669"/>
    <property type="project" value="UniProtKB-UniRule"/>
</dbReference>
<protein>
    <recommendedName>
        <fullName evidence="3">RRM domain-containing protein</fullName>
    </recommendedName>
</protein>
<evidence type="ECO:0000259" key="3">
    <source>
        <dbReference type="PROSITE" id="PS50102"/>
    </source>
</evidence>
<proteinExistence type="predicted"/>
<dbReference type="InterPro" id="IPR000504">
    <property type="entry name" value="RRM_dom"/>
</dbReference>
<evidence type="ECO:0000256" key="1">
    <source>
        <dbReference type="PROSITE-ProRule" id="PRU00176"/>
    </source>
</evidence>
<sequence length="235" mass="26472">MAVDEERGIKRKALATEDESTEKRPRNDDDTKEQSIVPTSNAIIITNLVRPLITRRVQEYVSQHGTVKRFFLDAIKTHAYVIYENNEQAVAAYRGMDGIQFPKDTGRNIAVRGMTAEQVESMIEQEQAAAAKHIKFDWESALKLVCGGDAPAAQAATSQESTRRPRFSGMGQITRQLQQAAPVVERRTVRTTPPTTSNKLDTLFRKTKSTPALYYMPVSDEVAKARLERFRDEVK</sequence>
<comment type="caution">
    <text evidence="4">The sequence shown here is derived from an EMBL/GenBank/DDBJ whole genome shotgun (WGS) entry which is preliminary data.</text>
</comment>
<dbReference type="InterPro" id="IPR034257">
    <property type="entry name" value="Acinus_RRM"/>
</dbReference>
<dbReference type="AlphaFoldDB" id="A0A1X2HHM6"/>
<evidence type="ECO:0000313" key="5">
    <source>
        <dbReference type="Proteomes" id="UP000242180"/>
    </source>
</evidence>
<gene>
    <name evidence="4" type="ORF">BCR43DRAFT_198071</name>
</gene>
<dbReference type="InParanoid" id="A0A1X2HHM6"/>
<dbReference type="EMBL" id="MCGN01000003">
    <property type="protein sequence ID" value="ORY98570.1"/>
    <property type="molecule type" value="Genomic_DNA"/>
</dbReference>
<evidence type="ECO:0000313" key="4">
    <source>
        <dbReference type="EMBL" id="ORY98570.1"/>
    </source>
</evidence>
<dbReference type="InterPro" id="IPR012677">
    <property type="entry name" value="Nucleotide-bd_a/b_plait_sf"/>
</dbReference>
<dbReference type="Pfam" id="PF16294">
    <property type="entry name" value="RSB_motif"/>
    <property type="match status" value="1"/>
</dbReference>
<keyword evidence="5" id="KW-1185">Reference proteome</keyword>
<feature type="domain" description="RRM" evidence="3">
    <location>
        <begin position="41"/>
        <end position="116"/>
    </location>
</feature>
<dbReference type="SUPFAM" id="SSF54928">
    <property type="entry name" value="RNA-binding domain, RBD"/>
    <property type="match status" value="1"/>
</dbReference>
<evidence type="ECO:0000256" key="2">
    <source>
        <dbReference type="SAM" id="MobiDB-lite"/>
    </source>
</evidence>
<dbReference type="CDD" id="cd12432">
    <property type="entry name" value="RRM_ACINU"/>
    <property type="match status" value="1"/>
</dbReference>
<dbReference type="PROSITE" id="PS50102">
    <property type="entry name" value="RRM"/>
    <property type="match status" value="1"/>
</dbReference>
<dbReference type="Proteomes" id="UP000242180">
    <property type="component" value="Unassembled WGS sequence"/>
</dbReference>
<dbReference type="PANTHER" id="PTHR47031:SF3">
    <property type="entry name" value="SAP DOMAIN-CONTAINING PROTEIN"/>
    <property type="match status" value="1"/>
</dbReference>
<feature type="compositionally biased region" description="Basic and acidic residues" evidence="2">
    <location>
        <begin position="21"/>
        <end position="33"/>
    </location>
</feature>
<reference evidence="4 5" key="1">
    <citation type="submission" date="2016-07" db="EMBL/GenBank/DDBJ databases">
        <title>Pervasive Adenine N6-methylation of Active Genes in Fungi.</title>
        <authorList>
            <consortium name="DOE Joint Genome Institute"/>
            <person name="Mondo S.J."/>
            <person name="Dannebaum R.O."/>
            <person name="Kuo R.C."/>
            <person name="Labutti K."/>
            <person name="Haridas S."/>
            <person name="Kuo A."/>
            <person name="Salamov A."/>
            <person name="Ahrendt S.R."/>
            <person name="Lipzen A."/>
            <person name="Sullivan W."/>
            <person name="Andreopoulos W.B."/>
            <person name="Clum A."/>
            <person name="Lindquist E."/>
            <person name="Daum C."/>
            <person name="Ramamoorthy G.K."/>
            <person name="Gryganskyi A."/>
            <person name="Culley D."/>
            <person name="Magnuson J.K."/>
            <person name="James T.Y."/>
            <person name="O'Malley M.A."/>
            <person name="Stajich J.E."/>
            <person name="Spatafora J.W."/>
            <person name="Visel A."/>
            <person name="Grigoriev I.V."/>
        </authorList>
    </citation>
    <scope>NUCLEOTIDE SEQUENCE [LARGE SCALE GENOMIC DNA]</scope>
    <source>
        <strain evidence="4 5">NRRL 2496</strain>
    </source>
</reference>
<keyword evidence="1" id="KW-0694">RNA-binding</keyword>
<dbReference type="OrthoDB" id="5348404at2759"/>
<organism evidence="4 5">
    <name type="scientific">Syncephalastrum racemosum</name>
    <name type="common">Filamentous fungus</name>
    <dbReference type="NCBI Taxonomy" id="13706"/>
    <lineage>
        <taxon>Eukaryota</taxon>
        <taxon>Fungi</taxon>
        <taxon>Fungi incertae sedis</taxon>
        <taxon>Mucoromycota</taxon>
        <taxon>Mucoromycotina</taxon>
        <taxon>Mucoromycetes</taxon>
        <taxon>Mucorales</taxon>
        <taxon>Syncephalastraceae</taxon>
        <taxon>Syncephalastrum</taxon>
    </lineage>
</organism>
<dbReference type="Gene3D" id="3.30.70.330">
    <property type="match status" value="1"/>
</dbReference>
<dbReference type="PANTHER" id="PTHR47031">
    <property type="entry name" value="SAP DNA-BINDING DOMAIN-CONTAINING PROTEIN"/>
    <property type="match status" value="1"/>
</dbReference>
<accession>A0A1X2HHM6</accession>